<feature type="compositionally biased region" description="Acidic residues" evidence="7">
    <location>
        <begin position="27"/>
        <end position="39"/>
    </location>
</feature>
<feature type="domain" description="Major facilitator superfamily (MFS) profile" evidence="9">
    <location>
        <begin position="76"/>
        <end position="536"/>
    </location>
</feature>
<keyword evidence="11" id="KW-1185">Reference proteome</keyword>
<feature type="compositionally biased region" description="Low complexity" evidence="7">
    <location>
        <begin position="552"/>
        <end position="561"/>
    </location>
</feature>
<protein>
    <recommendedName>
        <fullName evidence="9">Major facilitator superfamily (MFS) profile domain-containing protein</fullName>
    </recommendedName>
</protein>
<keyword evidence="4 8" id="KW-1133">Transmembrane helix</keyword>
<sequence>MPPHRWTDESRDASCYYGNLLARSSSDADDDDTEADADDERGALCAGDTPLIPGADAAEDYSDCLQTRHIFGLMGFLGFAVVYAMRVNLSVAIVAMVNQTAIPHTDNSSTLVNDTCPQPSPNHTLPHYYWSPSSQAPAQGEFQWDEATQGLVLGSFFYGYVLTQVPGGRMAELVGGKRIYGYGVLITALFTLLTPLAAHWDLPLLVLVRILEGMGEGVTYPAMHAMLAHWIPPLERNKFAAIVYAGSNIGTVISMPLTGWLCSQSFLGGWPSAFYIFGVLGIVWFGCWMYLVYDKPSEHPRISRKERAYIERALQLPKEDEEAEQHAHAQQPIPWRALLSSVPLWAILLTQCGQSWAFYTQLTELPTYMSNILHFDIQSNALLNAIPYLTSWFMGIACSALADWLLARRYISQLNSYKLWNSISSLVPSLGLIGIIYVGCDWRWVTFMLAGVGSFGGAVYAGNQMNHIALSPRYAGTMYGITNSAANICGFLAPYVIGVIINHRETLTQWHIVFWLAVGLNVAGNFIYLLFASADEQSWSLRPPAAEEDDAASPSRRALRT</sequence>
<comment type="caution">
    <text evidence="10">The sequence shown here is derived from an EMBL/GenBank/DDBJ whole genome shotgun (WGS) entry which is preliminary data.</text>
</comment>
<dbReference type="GO" id="GO:0022857">
    <property type="term" value="F:transmembrane transporter activity"/>
    <property type="evidence" value="ECO:0007669"/>
    <property type="project" value="InterPro"/>
</dbReference>
<evidence type="ECO:0000256" key="2">
    <source>
        <dbReference type="ARBA" id="ARBA00022475"/>
    </source>
</evidence>
<dbReference type="PROSITE" id="PS50850">
    <property type="entry name" value="MFS"/>
    <property type="match status" value="1"/>
</dbReference>
<dbReference type="Proteomes" id="UP001200034">
    <property type="component" value="Unassembled WGS sequence"/>
</dbReference>
<feature type="transmembrane region" description="Helical" evidence="8">
    <location>
        <begin position="512"/>
        <end position="532"/>
    </location>
</feature>
<evidence type="ECO:0000256" key="1">
    <source>
        <dbReference type="ARBA" id="ARBA00004651"/>
    </source>
</evidence>
<dbReference type="Gene3D" id="1.20.1250.20">
    <property type="entry name" value="MFS general substrate transporter like domains"/>
    <property type="match status" value="2"/>
</dbReference>
<dbReference type="CDD" id="cd17318">
    <property type="entry name" value="MFS_SLC17"/>
    <property type="match status" value="1"/>
</dbReference>
<gene>
    <name evidence="10" type="ORF">KR093_009225</name>
</gene>
<dbReference type="GO" id="GO:0006820">
    <property type="term" value="P:monoatomic anion transport"/>
    <property type="evidence" value="ECO:0007669"/>
    <property type="project" value="TreeGrafter"/>
</dbReference>
<feature type="transmembrane region" description="Helical" evidence="8">
    <location>
        <begin position="179"/>
        <end position="198"/>
    </location>
</feature>
<feature type="transmembrane region" description="Helical" evidence="8">
    <location>
        <begin position="385"/>
        <end position="407"/>
    </location>
</feature>
<feature type="region of interest" description="Disordered" evidence="7">
    <location>
        <begin position="23"/>
        <end position="42"/>
    </location>
</feature>
<keyword evidence="2" id="KW-1003">Cell membrane</keyword>
<dbReference type="PANTHER" id="PTHR11662">
    <property type="entry name" value="SOLUTE CARRIER FAMILY 17"/>
    <property type="match status" value="1"/>
</dbReference>
<dbReference type="SUPFAM" id="SSF103473">
    <property type="entry name" value="MFS general substrate transporter"/>
    <property type="match status" value="1"/>
</dbReference>
<evidence type="ECO:0000256" key="3">
    <source>
        <dbReference type="ARBA" id="ARBA00022692"/>
    </source>
</evidence>
<dbReference type="AlphaFoldDB" id="A0AAD4KB88"/>
<keyword evidence="3 8" id="KW-0812">Transmembrane</keyword>
<organism evidence="10 11">
    <name type="scientific">Drosophila rubida</name>
    <dbReference type="NCBI Taxonomy" id="30044"/>
    <lineage>
        <taxon>Eukaryota</taxon>
        <taxon>Metazoa</taxon>
        <taxon>Ecdysozoa</taxon>
        <taxon>Arthropoda</taxon>
        <taxon>Hexapoda</taxon>
        <taxon>Insecta</taxon>
        <taxon>Pterygota</taxon>
        <taxon>Neoptera</taxon>
        <taxon>Endopterygota</taxon>
        <taxon>Diptera</taxon>
        <taxon>Brachycera</taxon>
        <taxon>Muscomorpha</taxon>
        <taxon>Ephydroidea</taxon>
        <taxon>Drosophilidae</taxon>
        <taxon>Drosophila</taxon>
    </lineage>
</organism>
<feature type="transmembrane region" description="Helical" evidence="8">
    <location>
        <begin position="419"/>
        <end position="438"/>
    </location>
</feature>
<keyword evidence="6" id="KW-0325">Glycoprotein</keyword>
<dbReference type="FunFam" id="1.20.1250.20:FF:000445">
    <property type="entry name" value="putative inorganic phosphate cotransporter"/>
    <property type="match status" value="1"/>
</dbReference>
<comment type="subcellular location">
    <subcellularLocation>
        <location evidence="1">Cell membrane</location>
        <topology evidence="1">Multi-pass membrane protein</topology>
    </subcellularLocation>
</comment>
<dbReference type="InterPro" id="IPR036259">
    <property type="entry name" value="MFS_trans_sf"/>
</dbReference>
<evidence type="ECO:0000313" key="11">
    <source>
        <dbReference type="Proteomes" id="UP001200034"/>
    </source>
</evidence>
<feature type="transmembrane region" description="Helical" evidence="8">
    <location>
        <begin position="444"/>
        <end position="462"/>
    </location>
</feature>
<evidence type="ECO:0000256" key="6">
    <source>
        <dbReference type="ARBA" id="ARBA00023180"/>
    </source>
</evidence>
<dbReference type="EMBL" id="JAJJHW010000095">
    <property type="protein sequence ID" value="KAH8387736.1"/>
    <property type="molecule type" value="Genomic_DNA"/>
</dbReference>
<dbReference type="Pfam" id="PF07690">
    <property type="entry name" value="MFS_1"/>
    <property type="match status" value="1"/>
</dbReference>
<evidence type="ECO:0000256" key="7">
    <source>
        <dbReference type="SAM" id="MobiDB-lite"/>
    </source>
</evidence>
<evidence type="ECO:0000256" key="5">
    <source>
        <dbReference type="ARBA" id="ARBA00023136"/>
    </source>
</evidence>
<name>A0AAD4KB88_9MUSC</name>
<dbReference type="PANTHER" id="PTHR11662:SF399">
    <property type="entry name" value="FI19708P1-RELATED"/>
    <property type="match status" value="1"/>
</dbReference>
<feature type="transmembrane region" description="Helical" evidence="8">
    <location>
        <begin position="239"/>
        <end position="261"/>
    </location>
</feature>
<keyword evidence="5 8" id="KW-0472">Membrane</keyword>
<feature type="region of interest" description="Disordered" evidence="7">
    <location>
        <begin position="542"/>
        <end position="561"/>
    </location>
</feature>
<dbReference type="InterPro" id="IPR050382">
    <property type="entry name" value="MFS_Na/Anion_cotransporter"/>
</dbReference>
<proteinExistence type="predicted"/>
<feature type="transmembrane region" description="Helical" evidence="8">
    <location>
        <begin position="70"/>
        <end position="89"/>
    </location>
</feature>
<dbReference type="InterPro" id="IPR020846">
    <property type="entry name" value="MFS_dom"/>
</dbReference>
<feature type="transmembrane region" description="Helical" evidence="8">
    <location>
        <begin position="474"/>
        <end position="500"/>
    </location>
</feature>
<feature type="transmembrane region" description="Helical" evidence="8">
    <location>
        <begin position="273"/>
        <end position="293"/>
    </location>
</feature>
<evidence type="ECO:0000256" key="4">
    <source>
        <dbReference type="ARBA" id="ARBA00022989"/>
    </source>
</evidence>
<evidence type="ECO:0000259" key="9">
    <source>
        <dbReference type="PROSITE" id="PS50850"/>
    </source>
</evidence>
<reference evidence="10" key="1">
    <citation type="journal article" date="2021" name="Mol. Ecol. Resour.">
        <title>Phylogenomic analyses of the genus Drosophila reveals genomic signals of climate adaptation.</title>
        <authorList>
            <person name="Li F."/>
            <person name="Rane R.V."/>
            <person name="Luria V."/>
            <person name="Xiong Z."/>
            <person name="Chen J."/>
            <person name="Li Z."/>
            <person name="Catullo R.A."/>
            <person name="Griffin P.C."/>
            <person name="Schiffer M."/>
            <person name="Pearce S."/>
            <person name="Lee S.F."/>
            <person name="McElroy K."/>
            <person name="Stocker A."/>
            <person name="Shirriffs J."/>
            <person name="Cockerell F."/>
            <person name="Coppin C."/>
            <person name="Sgro C.M."/>
            <person name="Karger A."/>
            <person name="Cain J.W."/>
            <person name="Weber J.A."/>
            <person name="Santpere G."/>
            <person name="Kirschner M.W."/>
            <person name="Hoffmann A.A."/>
            <person name="Oakeshott J.G."/>
            <person name="Zhang G."/>
        </authorList>
    </citation>
    <scope>NUCLEOTIDE SEQUENCE</scope>
    <source>
        <strain evidence="10">BGI-SZ-2011g</strain>
    </source>
</reference>
<evidence type="ECO:0000313" key="10">
    <source>
        <dbReference type="EMBL" id="KAH8387736.1"/>
    </source>
</evidence>
<accession>A0AAD4KB88</accession>
<dbReference type="FunFam" id="1.20.1250.20:FF:000067">
    <property type="entry name" value="sialin isoform X2"/>
    <property type="match status" value="1"/>
</dbReference>
<dbReference type="GO" id="GO:0005886">
    <property type="term" value="C:plasma membrane"/>
    <property type="evidence" value="ECO:0007669"/>
    <property type="project" value="UniProtKB-SubCell"/>
</dbReference>
<dbReference type="InterPro" id="IPR011701">
    <property type="entry name" value="MFS"/>
</dbReference>
<evidence type="ECO:0000256" key="8">
    <source>
        <dbReference type="SAM" id="Phobius"/>
    </source>
</evidence>